<reference evidence="4" key="1">
    <citation type="submission" date="2024-05" db="EMBL/GenBank/DDBJ databases">
        <title>Isolation and characterization of Sporomusa carbonis sp. nov., a carboxydotrophic hydrogenogen in the genus of Sporomusa isolated from a charcoal burning pile.</title>
        <authorList>
            <person name="Boeer T."/>
            <person name="Rosenbaum F."/>
            <person name="Eysell L."/>
            <person name="Mueller V."/>
            <person name="Daniel R."/>
            <person name="Poehlein A."/>
        </authorList>
    </citation>
    <scope>NUCLEOTIDE SEQUENCE [LARGE SCALE GENOMIC DNA]</scope>
    <source>
        <strain evidence="4">DSM 10669</strain>
    </source>
</reference>
<proteinExistence type="predicted"/>
<keyword evidence="5" id="KW-1185">Reference proteome</keyword>
<evidence type="ECO:0000313" key="4">
    <source>
        <dbReference type="EMBL" id="XFO67443.1"/>
    </source>
</evidence>
<evidence type="ECO:0000313" key="5">
    <source>
        <dbReference type="Proteomes" id="UP000216752"/>
    </source>
</evidence>
<name>A0ABZ3IPW4_9FIRM</name>
<sequence>MKKVVAFIGSPRKNGNTATVIGEILRGAQAAGAETAVFDLYALDIKPCISCFTCRNEPVCSQHDAMPAIYEAIKKADAVVIGSPVYMRQVTGQTKTFFDRLFPLMDLVDAGFQPRFGTKKTVMVYSQDTPDPKAYAVAFADNAGFLKSAGLDVVDTIVVAGNAAPKAEAFVTGKNLVQ</sequence>
<feature type="domain" description="NADPH-dependent FMN reductase-like" evidence="3">
    <location>
        <begin position="3"/>
        <end position="103"/>
    </location>
</feature>
<dbReference type="PANTHER" id="PTHR43278">
    <property type="entry name" value="NAD(P)H-DEPENDENT FMN-CONTAINING OXIDOREDUCTASE YWQN-RELATED"/>
    <property type="match status" value="1"/>
</dbReference>
<accession>A0ABZ3IPW4</accession>
<dbReference type="InterPro" id="IPR005025">
    <property type="entry name" value="FMN_Rdtase-like_dom"/>
</dbReference>
<keyword evidence="1" id="KW-0285">Flavoprotein</keyword>
<gene>
    <name evidence="4" type="ORF">SPSIL_036420</name>
</gene>
<organism evidence="4 5">
    <name type="scientific">Sporomusa silvacetica DSM 10669</name>
    <dbReference type="NCBI Taxonomy" id="1123289"/>
    <lineage>
        <taxon>Bacteria</taxon>
        <taxon>Bacillati</taxon>
        <taxon>Bacillota</taxon>
        <taxon>Negativicutes</taxon>
        <taxon>Selenomonadales</taxon>
        <taxon>Sporomusaceae</taxon>
        <taxon>Sporomusa</taxon>
    </lineage>
</organism>
<dbReference type="PANTHER" id="PTHR43278:SF2">
    <property type="entry name" value="IRON-SULFUR FLAVOPROTEIN"/>
    <property type="match status" value="1"/>
</dbReference>
<evidence type="ECO:0000259" key="3">
    <source>
        <dbReference type="Pfam" id="PF03358"/>
    </source>
</evidence>
<dbReference type="InterPro" id="IPR051796">
    <property type="entry name" value="ISF_SsuE-like"/>
</dbReference>
<dbReference type="RefSeq" id="WP_169717713.1">
    <property type="nucleotide sequence ID" value="NZ_CP155573.1"/>
</dbReference>
<keyword evidence="2" id="KW-0288">FMN</keyword>
<dbReference type="SUPFAM" id="SSF52218">
    <property type="entry name" value="Flavoproteins"/>
    <property type="match status" value="1"/>
</dbReference>
<protein>
    <recommendedName>
        <fullName evidence="3">NADPH-dependent FMN reductase-like domain-containing protein</fullName>
    </recommendedName>
</protein>
<dbReference type="InterPro" id="IPR029039">
    <property type="entry name" value="Flavoprotein-like_sf"/>
</dbReference>
<evidence type="ECO:0000256" key="2">
    <source>
        <dbReference type="ARBA" id="ARBA00022643"/>
    </source>
</evidence>
<dbReference type="EMBL" id="CP155573">
    <property type="protein sequence ID" value="XFO67443.1"/>
    <property type="molecule type" value="Genomic_DNA"/>
</dbReference>
<dbReference type="Pfam" id="PF03358">
    <property type="entry name" value="FMN_red"/>
    <property type="match status" value="1"/>
</dbReference>
<dbReference type="Gene3D" id="3.40.50.360">
    <property type="match status" value="1"/>
</dbReference>
<dbReference type="Proteomes" id="UP000216752">
    <property type="component" value="Chromosome"/>
</dbReference>
<evidence type="ECO:0000256" key="1">
    <source>
        <dbReference type="ARBA" id="ARBA00022630"/>
    </source>
</evidence>